<dbReference type="CDD" id="cd03411">
    <property type="entry name" value="Ferrochelatase_N"/>
    <property type="match status" value="1"/>
</dbReference>
<accession>A0A3D8IE66</accession>
<dbReference type="InterPro" id="IPR019772">
    <property type="entry name" value="Ferrochelatase_AS"/>
</dbReference>
<dbReference type="PANTHER" id="PTHR11108:SF1">
    <property type="entry name" value="FERROCHELATASE, MITOCHONDRIAL"/>
    <property type="match status" value="1"/>
</dbReference>
<dbReference type="InterPro" id="IPR033644">
    <property type="entry name" value="Ferrochelatase_C"/>
</dbReference>
<dbReference type="NCBIfam" id="TIGR00109">
    <property type="entry name" value="hemH"/>
    <property type="match status" value="1"/>
</dbReference>
<dbReference type="InterPro" id="IPR033659">
    <property type="entry name" value="Ferrochelatase_N"/>
</dbReference>
<dbReference type="GO" id="GO:0046872">
    <property type="term" value="F:metal ion binding"/>
    <property type="evidence" value="ECO:0007669"/>
    <property type="project" value="UniProtKB-KW"/>
</dbReference>
<comment type="pathway">
    <text evidence="7 8">Porphyrin-containing compound metabolism; protoheme biosynthesis; protoheme from protoporphyrin-IX: step 1/1.</text>
</comment>
<evidence type="ECO:0000256" key="3">
    <source>
        <dbReference type="ARBA" id="ARBA00023133"/>
    </source>
</evidence>
<dbReference type="PROSITE" id="PS00534">
    <property type="entry name" value="FERROCHELATASE"/>
    <property type="match status" value="1"/>
</dbReference>
<dbReference type="OrthoDB" id="9809741at2"/>
<dbReference type="EMBL" id="NXLS01000005">
    <property type="protein sequence ID" value="RDU62821.1"/>
    <property type="molecule type" value="Genomic_DNA"/>
</dbReference>
<comment type="catalytic activity">
    <reaction evidence="7 8">
        <text>heme b + 2 H(+) = protoporphyrin IX + Fe(2+)</text>
        <dbReference type="Rhea" id="RHEA:22584"/>
        <dbReference type="ChEBI" id="CHEBI:15378"/>
        <dbReference type="ChEBI" id="CHEBI:29033"/>
        <dbReference type="ChEBI" id="CHEBI:57306"/>
        <dbReference type="ChEBI" id="CHEBI:60344"/>
        <dbReference type="EC" id="4.98.1.1"/>
    </reaction>
</comment>
<keyword evidence="5 7" id="KW-0627">Porphyrin biosynthesis</keyword>
<reference evidence="9 10" key="1">
    <citation type="submission" date="2018-04" db="EMBL/GenBank/DDBJ databases">
        <title>Novel Campyloabacter and Helicobacter Species and Strains.</title>
        <authorList>
            <person name="Mannion A.J."/>
            <person name="Shen Z."/>
            <person name="Fox J.G."/>
        </authorList>
    </citation>
    <scope>NUCLEOTIDE SEQUENCE [LARGE SCALE GENOMIC DNA]</scope>
    <source>
        <strain evidence="9 10">MIT 99-5101</strain>
    </source>
</reference>
<dbReference type="GO" id="GO:0006783">
    <property type="term" value="P:heme biosynthetic process"/>
    <property type="evidence" value="ECO:0007669"/>
    <property type="project" value="UniProtKB-UniRule"/>
</dbReference>
<comment type="subcellular location">
    <subcellularLocation>
        <location evidence="7 8">Cytoplasm</location>
    </subcellularLocation>
</comment>
<evidence type="ECO:0000313" key="9">
    <source>
        <dbReference type="EMBL" id="RDU62821.1"/>
    </source>
</evidence>
<dbReference type="CDD" id="cd00419">
    <property type="entry name" value="Ferrochelatase_C"/>
    <property type="match status" value="1"/>
</dbReference>
<evidence type="ECO:0000256" key="6">
    <source>
        <dbReference type="ARBA" id="ARBA00024536"/>
    </source>
</evidence>
<dbReference type="PANTHER" id="PTHR11108">
    <property type="entry name" value="FERROCHELATASE"/>
    <property type="match status" value="1"/>
</dbReference>
<dbReference type="GO" id="GO:0004325">
    <property type="term" value="F:ferrochelatase activity"/>
    <property type="evidence" value="ECO:0007669"/>
    <property type="project" value="UniProtKB-UniRule"/>
</dbReference>
<dbReference type="HAMAP" id="MF_00323">
    <property type="entry name" value="Ferrochelatase"/>
    <property type="match status" value="1"/>
</dbReference>
<keyword evidence="3 7" id="KW-0350">Heme biosynthesis</keyword>
<proteinExistence type="inferred from homology"/>
<comment type="caution">
    <text evidence="9">The sequence shown here is derived from an EMBL/GenBank/DDBJ whole genome shotgun (WGS) entry which is preliminary data.</text>
</comment>
<evidence type="ECO:0000256" key="8">
    <source>
        <dbReference type="RuleBase" id="RU000607"/>
    </source>
</evidence>
<keyword evidence="10" id="KW-1185">Reference proteome</keyword>
<dbReference type="EC" id="4.98.1.1" evidence="7 8"/>
<evidence type="ECO:0000256" key="5">
    <source>
        <dbReference type="ARBA" id="ARBA00023244"/>
    </source>
</evidence>
<keyword evidence="4 7" id="KW-0456">Lyase</keyword>
<evidence type="ECO:0000256" key="2">
    <source>
        <dbReference type="ARBA" id="ARBA00023004"/>
    </source>
</evidence>
<dbReference type="UniPathway" id="UPA00252">
    <property type="reaction ID" value="UER00325"/>
</dbReference>
<evidence type="ECO:0000313" key="10">
    <source>
        <dbReference type="Proteomes" id="UP000256650"/>
    </source>
</evidence>
<evidence type="ECO:0000256" key="1">
    <source>
        <dbReference type="ARBA" id="ARBA00007718"/>
    </source>
</evidence>
<dbReference type="AlphaFoldDB" id="A0A3D8IE66"/>
<name>A0A3D8IE66_9HELI</name>
<dbReference type="Proteomes" id="UP000256650">
    <property type="component" value="Unassembled WGS sequence"/>
</dbReference>
<gene>
    <name evidence="7" type="primary">hemH</name>
    <name evidence="9" type="ORF">CQA43_05770</name>
</gene>
<dbReference type="Gene3D" id="3.40.50.1400">
    <property type="match status" value="2"/>
</dbReference>
<protein>
    <recommendedName>
        <fullName evidence="7 8">Ferrochelatase</fullName>
        <ecNumber evidence="7 8">4.98.1.1</ecNumber>
    </recommendedName>
    <alternativeName>
        <fullName evidence="7">Heme synthase</fullName>
    </alternativeName>
    <alternativeName>
        <fullName evidence="7">Protoheme ferro-lyase</fullName>
    </alternativeName>
</protein>
<comment type="similarity">
    <text evidence="1 7 8">Belongs to the ferrochelatase family.</text>
</comment>
<keyword evidence="7 8" id="KW-0963">Cytoplasm</keyword>
<keyword evidence="2 7" id="KW-0408">Iron</keyword>
<keyword evidence="7" id="KW-0479">Metal-binding</keyword>
<dbReference type="InterPro" id="IPR001015">
    <property type="entry name" value="Ferrochelatase"/>
</dbReference>
<evidence type="ECO:0000256" key="4">
    <source>
        <dbReference type="ARBA" id="ARBA00023239"/>
    </source>
</evidence>
<feature type="binding site" evidence="7">
    <location>
        <position position="192"/>
    </location>
    <ligand>
        <name>Fe(2+)</name>
        <dbReference type="ChEBI" id="CHEBI:29033"/>
    </ligand>
</feature>
<evidence type="ECO:0000256" key="7">
    <source>
        <dbReference type="HAMAP-Rule" id="MF_00323"/>
    </source>
</evidence>
<dbReference type="GO" id="GO:0005737">
    <property type="term" value="C:cytoplasm"/>
    <property type="evidence" value="ECO:0007669"/>
    <property type="project" value="UniProtKB-SubCell"/>
</dbReference>
<dbReference type="SUPFAM" id="SSF53800">
    <property type="entry name" value="Chelatase"/>
    <property type="match status" value="1"/>
</dbReference>
<comment type="function">
    <text evidence="7 8">Catalyzes the ferrous insertion into protoporphyrin IX.</text>
</comment>
<sequence>MQDKQNTAVVLLNMGGPNSLFEVKTFLQNMFADPYILPIKNNFLRSIVGSFIVYKRLEEAQSNYQKIGGKSPLVGHTFQLCAMLQTMESQMYFTYAMRYTPPFADIVAQDLKERNIQKVVLFSMYPHFSYTTTTSSMKDILRAFKANKFAPKIMQVERYYKNRAYNLAIVERIKEALGGEDCRDFHLIFSAHSLPQRNISNGDPYQKEILENVEILKSLFKEFGLEFASIKVAYQSKIGPIKWLEPNLQDILPYYQNKKMLIYPISFTIDNSETDFELSYQYKLEAQKYKIQDYRVAKCPNSAQDFATCILELIQNAKPLKNE</sequence>
<comment type="catalytic activity">
    <reaction evidence="6">
        <text>Fe-coproporphyrin III + 2 H(+) = coproporphyrin III + Fe(2+)</text>
        <dbReference type="Rhea" id="RHEA:49572"/>
        <dbReference type="ChEBI" id="CHEBI:15378"/>
        <dbReference type="ChEBI" id="CHEBI:29033"/>
        <dbReference type="ChEBI" id="CHEBI:68438"/>
        <dbReference type="ChEBI" id="CHEBI:131725"/>
        <dbReference type="EC" id="4.99.1.9"/>
    </reaction>
    <physiologicalReaction direction="right-to-left" evidence="6">
        <dbReference type="Rhea" id="RHEA:49574"/>
    </physiologicalReaction>
</comment>
<dbReference type="Pfam" id="PF00762">
    <property type="entry name" value="Ferrochelatase"/>
    <property type="match status" value="1"/>
</dbReference>
<organism evidence="9 10">
    <name type="scientific">Helicobacter ganmani</name>
    <dbReference type="NCBI Taxonomy" id="60246"/>
    <lineage>
        <taxon>Bacteria</taxon>
        <taxon>Pseudomonadati</taxon>
        <taxon>Campylobacterota</taxon>
        <taxon>Epsilonproteobacteria</taxon>
        <taxon>Campylobacterales</taxon>
        <taxon>Helicobacteraceae</taxon>
        <taxon>Helicobacter</taxon>
    </lineage>
</organism>
<feature type="binding site" evidence="7">
    <location>
        <position position="273"/>
    </location>
    <ligand>
        <name>Fe(2+)</name>
        <dbReference type="ChEBI" id="CHEBI:29033"/>
    </ligand>
</feature>